<name>A0A392SZE2_9FABA</name>
<evidence type="ECO:0000313" key="2">
    <source>
        <dbReference type="Proteomes" id="UP000265520"/>
    </source>
</evidence>
<evidence type="ECO:0000313" key="1">
    <source>
        <dbReference type="EMBL" id="MCI54233.1"/>
    </source>
</evidence>
<reference evidence="1 2" key="1">
    <citation type="journal article" date="2018" name="Front. Plant Sci.">
        <title>Red Clover (Trifolium pratense) and Zigzag Clover (T. medium) - A Picture of Genomic Similarities and Differences.</title>
        <authorList>
            <person name="Dluhosova J."/>
            <person name="Istvanek J."/>
            <person name="Nedelnik J."/>
            <person name="Repkova J."/>
        </authorList>
    </citation>
    <scope>NUCLEOTIDE SEQUENCE [LARGE SCALE GENOMIC DNA]</scope>
    <source>
        <strain evidence="2">cv. 10/8</strain>
        <tissue evidence="1">Leaf</tissue>
    </source>
</reference>
<proteinExistence type="predicted"/>
<accession>A0A392SZE2</accession>
<feature type="non-terminal residue" evidence="1">
    <location>
        <position position="30"/>
    </location>
</feature>
<dbReference type="AlphaFoldDB" id="A0A392SZE2"/>
<protein>
    <submittedName>
        <fullName evidence="1">Uncharacterized protein</fullName>
    </submittedName>
</protein>
<keyword evidence="2" id="KW-1185">Reference proteome</keyword>
<organism evidence="1 2">
    <name type="scientific">Trifolium medium</name>
    <dbReference type="NCBI Taxonomy" id="97028"/>
    <lineage>
        <taxon>Eukaryota</taxon>
        <taxon>Viridiplantae</taxon>
        <taxon>Streptophyta</taxon>
        <taxon>Embryophyta</taxon>
        <taxon>Tracheophyta</taxon>
        <taxon>Spermatophyta</taxon>
        <taxon>Magnoliopsida</taxon>
        <taxon>eudicotyledons</taxon>
        <taxon>Gunneridae</taxon>
        <taxon>Pentapetalae</taxon>
        <taxon>rosids</taxon>
        <taxon>fabids</taxon>
        <taxon>Fabales</taxon>
        <taxon>Fabaceae</taxon>
        <taxon>Papilionoideae</taxon>
        <taxon>50 kb inversion clade</taxon>
        <taxon>NPAAA clade</taxon>
        <taxon>Hologalegina</taxon>
        <taxon>IRL clade</taxon>
        <taxon>Trifolieae</taxon>
        <taxon>Trifolium</taxon>
    </lineage>
</organism>
<sequence length="30" mass="3394">MSGCWLRMISVIRHGNFIGNFTAKDSACFM</sequence>
<dbReference type="Proteomes" id="UP000265520">
    <property type="component" value="Unassembled WGS sequence"/>
</dbReference>
<dbReference type="EMBL" id="LXQA010476125">
    <property type="protein sequence ID" value="MCI54233.1"/>
    <property type="molecule type" value="Genomic_DNA"/>
</dbReference>
<comment type="caution">
    <text evidence="1">The sequence shown here is derived from an EMBL/GenBank/DDBJ whole genome shotgun (WGS) entry which is preliminary data.</text>
</comment>